<sequence>MNTSVSQSCEHNISNSRILLNTGNETESRPFCFCLQNTLNLFSSSDENIKFQNCEPVQPGENVETFTRLNLFPGLSVPVEKIEPFLTAMAERFRDSYENGHCDSNSIEEIMLQGINVIRMIRSVASGNELSSPEVIPDMAVSPDSLPAVPDTMAKFISNVFSAFFLGNGKFSGPEAGSFFGIFLKLSRKSYQQTLSSLPLPSIPICKAWKTNSRGALEQGSTGIGEDNKIMTRWIENSIRRKVTYLRHGLLRGHIHLCLSILLANLMASIAAACNDRKKPCVEDKLYGIAIAEGILFENSGFLSYLDNLPLFGVILDNLLSDEKGFSSLAALSRNRNEIRKVAE</sequence>
<proteinExistence type="predicted"/>
<evidence type="ECO:0000313" key="1">
    <source>
        <dbReference type="EMBL" id="PKK91029.1"/>
    </source>
</evidence>
<dbReference type="EMBL" id="PGXC01000003">
    <property type="protein sequence ID" value="PKK91029.1"/>
    <property type="molecule type" value="Genomic_DNA"/>
</dbReference>
<organism evidence="1 2">
    <name type="scientific">Candidatus Wallbacteria bacterium HGW-Wallbacteria-1</name>
    <dbReference type="NCBI Taxonomy" id="2013854"/>
    <lineage>
        <taxon>Bacteria</taxon>
        <taxon>Candidatus Walliibacteriota</taxon>
    </lineage>
</organism>
<comment type="caution">
    <text evidence="1">The sequence shown here is derived from an EMBL/GenBank/DDBJ whole genome shotgun (WGS) entry which is preliminary data.</text>
</comment>
<dbReference type="AlphaFoldDB" id="A0A2N1PRS4"/>
<name>A0A2N1PRS4_9BACT</name>
<dbReference type="Proteomes" id="UP000233256">
    <property type="component" value="Unassembled WGS sequence"/>
</dbReference>
<reference evidence="1 2" key="1">
    <citation type="journal article" date="2017" name="ISME J.">
        <title>Potential for microbial H2 and metal transformations associated with novel bacteria and archaea in deep terrestrial subsurface sediments.</title>
        <authorList>
            <person name="Hernsdorf A.W."/>
            <person name="Amano Y."/>
            <person name="Miyakawa K."/>
            <person name="Ise K."/>
            <person name="Suzuki Y."/>
            <person name="Anantharaman K."/>
            <person name="Probst A."/>
            <person name="Burstein D."/>
            <person name="Thomas B.C."/>
            <person name="Banfield J.F."/>
        </authorList>
    </citation>
    <scope>NUCLEOTIDE SEQUENCE [LARGE SCALE GENOMIC DNA]</scope>
    <source>
        <strain evidence="1">HGW-Wallbacteria-1</strain>
    </source>
</reference>
<evidence type="ECO:0000313" key="2">
    <source>
        <dbReference type="Proteomes" id="UP000233256"/>
    </source>
</evidence>
<gene>
    <name evidence="1" type="ORF">CVV64_04460</name>
</gene>
<accession>A0A2N1PRS4</accession>
<protein>
    <submittedName>
        <fullName evidence="1">Uncharacterized protein</fullName>
    </submittedName>
</protein>